<accession>A0ABT1IHX5</accession>
<dbReference type="EMBL" id="JAMTCO010000011">
    <property type="protein sequence ID" value="MCP2272250.1"/>
    <property type="molecule type" value="Genomic_DNA"/>
</dbReference>
<dbReference type="PANTHER" id="PTHR39426">
    <property type="entry name" value="HOMOLOGY TO DEATH-ON-CURING PROTEIN OF PHAGE P1"/>
    <property type="match status" value="1"/>
</dbReference>
<gene>
    <name evidence="2" type="ORF">LV75_004769</name>
</gene>
<proteinExistence type="predicted"/>
<dbReference type="InterPro" id="IPR006440">
    <property type="entry name" value="Doc"/>
</dbReference>
<dbReference type="PROSITE" id="PS51459">
    <property type="entry name" value="FIDO"/>
    <property type="match status" value="1"/>
</dbReference>
<organism evidence="2 3">
    <name type="scientific">Actinokineospora diospyrosa</name>
    <dbReference type="NCBI Taxonomy" id="103728"/>
    <lineage>
        <taxon>Bacteria</taxon>
        <taxon>Bacillati</taxon>
        <taxon>Actinomycetota</taxon>
        <taxon>Actinomycetes</taxon>
        <taxon>Pseudonocardiales</taxon>
        <taxon>Pseudonocardiaceae</taxon>
        <taxon>Actinokineospora</taxon>
    </lineage>
</organism>
<evidence type="ECO:0000313" key="2">
    <source>
        <dbReference type="EMBL" id="MCP2272250.1"/>
    </source>
</evidence>
<dbReference type="Gene3D" id="1.20.120.1870">
    <property type="entry name" value="Fic/DOC protein, Fido domain"/>
    <property type="match status" value="1"/>
</dbReference>
<feature type="domain" description="Fido" evidence="1">
    <location>
        <begin position="15"/>
        <end position="131"/>
    </location>
</feature>
<sequence length="135" mass="14204">MAGDAGSAGAVTYYFGFDALVGINRSFTNGGGRTIDEGVARSALARPTHAFGDVEFYPTVVGKAAALLEALARTQGFVDGNKRTAWLACVGLLKAHGLTLKAEADAYAADLVLDVIARRSGFAEVHDWLLDNLED</sequence>
<dbReference type="PANTHER" id="PTHR39426:SF1">
    <property type="entry name" value="HOMOLOGY TO DEATH-ON-CURING PROTEIN OF PHAGE P1"/>
    <property type="match status" value="1"/>
</dbReference>
<dbReference type="Proteomes" id="UP001205185">
    <property type="component" value="Unassembled WGS sequence"/>
</dbReference>
<dbReference type="InterPro" id="IPR053737">
    <property type="entry name" value="Type_II_TA_Toxin"/>
</dbReference>
<reference evidence="2 3" key="1">
    <citation type="submission" date="2022-06" db="EMBL/GenBank/DDBJ databases">
        <title>Genomic Encyclopedia of Archaeal and Bacterial Type Strains, Phase II (KMG-II): from individual species to whole genera.</title>
        <authorList>
            <person name="Goeker M."/>
        </authorList>
    </citation>
    <scope>NUCLEOTIDE SEQUENCE [LARGE SCALE GENOMIC DNA]</scope>
    <source>
        <strain evidence="2 3">DSM 44255</strain>
    </source>
</reference>
<evidence type="ECO:0000259" key="1">
    <source>
        <dbReference type="PROSITE" id="PS51459"/>
    </source>
</evidence>
<evidence type="ECO:0000313" key="3">
    <source>
        <dbReference type="Proteomes" id="UP001205185"/>
    </source>
</evidence>
<name>A0ABT1IHX5_9PSEU</name>
<dbReference type="Pfam" id="PF02661">
    <property type="entry name" value="Fic"/>
    <property type="match status" value="1"/>
</dbReference>
<keyword evidence="3" id="KW-1185">Reference proteome</keyword>
<protein>
    <submittedName>
        <fullName evidence="2">Death on curing protein</fullName>
    </submittedName>
</protein>
<comment type="caution">
    <text evidence="2">The sequence shown here is derived from an EMBL/GenBank/DDBJ whole genome shotgun (WGS) entry which is preliminary data.</text>
</comment>
<dbReference type="InterPro" id="IPR003812">
    <property type="entry name" value="Fido"/>
</dbReference>